<evidence type="ECO:0000313" key="2">
    <source>
        <dbReference type="EMBL" id="TNV78164.1"/>
    </source>
</evidence>
<evidence type="ECO:0000259" key="1">
    <source>
        <dbReference type="PROSITE" id="PS00028"/>
    </source>
</evidence>
<dbReference type="EMBL" id="RRYP01010783">
    <property type="protein sequence ID" value="TNV78164.1"/>
    <property type="molecule type" value="Genomic_DNA"/>
</dbReference>
<name>A0A8J8NNS8_HALGN</name>
<dbReference type="PROSITE" id="PS00028">
    <property type="entry name" value="ZINC_FINGER_C2H2_1"/>
    <property type="match status" value="1"/>
</dbReference>
<dbReference type="Proteomes" id="UP000785679">
    <property type="component" value="Unassembled WGS sequence"/>
</dbReference>
<organism evidence="2 3">
    <name type="scientific">Halteria grandinella</name>
    <dbReference type="NCBI Taxonomy" id="5974"/>
    <lineage>
        <taxon>Eukaryota</taxon>
        <taxon>Sar</taxon>
        <taxon>Alveolata</taxon>
        <taxon>Ciliophora</taxon>
        <taxon>Intramacronucleata</taxon>
        <taxon>Spirotrichea</taxon>
        <taxon>Stichotrichia</taxon>
        <taxon>Sporadotrichida</taxon>
        <taxon>Halteriidae</taxon>
        <taxon>Halteria</taxon>
    </lineage>
</organism>
<dbReference type="AlphaFoldDB" id="A0A8J8NNS8"/>
<proteinExistence type="predicted"/>
<feature type="domain" description="C2H2-type" evidence="1">
    <location>
        <begin position="49"/>
        <end position="70"/>
    </location>
</feature>
<gene>
    <name evidence="2" type="ORF">FGO68_gene7926</name>
</gene>
<sequence>MLSKLLSWHDDQEPFVPLSLILYDSNSDVVNPNEETKNAPCDSNKYLTCPFCVYQCLTQSNLSSHVTSIHSHNFKHRCHICRNKKGFTKKGVNIKQLM</sequence>
<keyword evidence="3" id="KW-1185">Reference proteome</keyword>
<evidence type="ECO:0000313" key="3">
    <source>
        <dbReference type="Proteomes" id="UP000785679"/>
    </source>
</evidence>
<reference evidence="2" key="1">
    <citation type="submission" date="2019-06" db="EMBL/GenBank/DDBJ databases">
        <authorList>
            <person name="Zheng W."/>
        </authorList>
    </citation>
    <scope>NUCLEOTIDE SEQUENCE</scope>
    <source>
        <strain evidence="2">QDHG01</strain>
    </source>
</reference>
<dbReference type="OrthoDB" id="6417226at2759"/>
<dbReference type="InterPro" id="IPR013087">
    <property type="entry name" value="Znf_C2H2_type"/>
</dbReference>
<accession>A0A8J8NNS8</accession>
<protein>
    <recommendedName>
        <fullName evidence="1">C2H2-type domain-containing protein</fullName>
    </recommendedName>
</protein>
<comment type="caution">
    <text evidence="2">The sequence shown here is derived from an EMBL/GenBank/DDBJ whole genome shotgun (WGS) entry which is preliminary data.</text>
</comment>